<dbReference type="InterPro" id="IPR009071">
    <property type="entry name" value="HMG_box_dom"/>
</dbReference>
<evidence type="ECO:0000256" key="5">
    <source>
        <dbReference type="SAM" id="MobiDB-lite"/>
    </source>
</evidence>
<proteinExistence type="predicted"/>
<organism evidence="8 9">
    <name type="scientific">Zingiber officinale</name>
    <name type="common">Ginger</name>
    <name type="synonym">Amomum zingiber</name>
    <dbReference type="NCBI Taxonomy" id="94328"/>
    <lineage>
        <taxon>Eukaryota</taxon>
        <taxon>Viridiplantae</taxon>
        <taxon>Streptophyta</taxon>
        <taxon>Embryophyta</taxon>
        <taxon>Tracheophyta</taxon>
        <taxon>Spermatophyta</taxon>
        <taxon>Magnoliopsida</taxon>
        <taxon>Liliopsida</taxon>
        <taxon>Zingiberales</taxon>
        <taxon>Zingiberaceae</taxon>
        <taxon>Zingiber</taxon>
    </lineage>
</organism>
<feature type="domain" description="HMG box" evidence="7">
    <location>
        <begin position="417"/>
        <end position="471"/>
    </location>
</feature>
<sequence>MPPTTVGSFRRSPFFLAVAANPQRGHRVASPSPRWRHPARFPSFLASLAARQWHLGHQRSATGALRHLLHSALSTDCPRSSHCRPGLRHGHCHLLTSAVGAPDWRLYPPMVAADQSRLYPAPGGAAFALWVVDFLPQPVAGILRIESALCLAWSNQSDLRLFRLDLKGKLEGGTVIASSSPASSLSPPPDSHWYRPPHVAHRRALYRSLLLFSLSRDIVASSDVAFAGHPLATHDPLQAKGVAVALYGFHAIATYAVDHGQLVPPFSFLPHRSSQPLMGTLCRLSLSVLAPPNPVPLLFGITRIADLYTKISPSKTRINPPQPSDRDSLLNTTYTAALALLTRLPYVLPFPSLIFIALLLVSVVSAKSFSRGLAMKRGKSKADAPKKADSKLAVKKGSERASKKPRNTKAEKDPNKPKRPPSAFFVFMEEFRKTFKEKHPNNKSVAVDKAPYVTKAAKLKTEYTKKIATYNNNQAQGGSRPAAIAEEDESDKSKSEVHDDDEDAEGSEEEEDDE</sequence>
<dbReference type="AlphaFoldDB" id="A0A8J5HC64"/>
<comment type="subcellular location">
    <subcellularLocation>
        <location evidence="1">Nucleus</location>
    </subcellularLocation>
</comment>
<dbReference type="InterPro" id="IPR031061">
    <property type="entry name" value="HMGB_plant"/>
</dbReference>
<keyword evidence="6" id="KW-0472">Membrane</keyword>
<keyword evidence="2 4" id="KW-0238">DNA-binding</keyword>
<accession>A0A8J5HC64</accession>
<keyword evidence="9" id="KW-1185">Reference proteome</keyword>
<dbReference type="GO" id="GO:0005634">
    <property type="term" value="C:nucleus"/>
    <property type="evidence" value="ECO:0007669"/>
    <property type="project" value="UniProtKB-SubCell"/>
</dbReference>
<evidence type="ECO:0000256" key="2">
    <source>
        <dbReference type="ARBA" id="ARBA00023125"/>
    </source>
</evidence>
<dbReference type="GO" id="GO:0003677">
    <property type="term" value="F:DNA binding"/>
    <property type="evidence" value="ECO:0007669"/>
    <property type="project" value="UniProtKB-UniRule"/>
</dbReference>
<dbReference type="PROSITE" id="PS50118">
    <property type="entry name" value="HMG_BOX_2"/>
    <property type="match status" value="1"/>
</dbReference>
<protein>
    <recommendedName>
        <fullName evidence="7">HMG box domain-containing protein</fullName>
    </recommendedName>
</protein>
<evidence type="ECO:0000256" key="3">
    <source>
        <dbReference type="ARBA" id="ARBA00023242"/>
    </source>
</evidence>
<feature type="DNA-binding region" description="HMG box" evidence="4">
    <location>
        <begin position="417"/>
        <end position="471"/>
    </location>
</feature>
<evidence type="ECO:0000256" key="1">
    <source>
        <dbReference type="ARBA" id="ARBA00004123"/>
    </source>
</evidence>
<reference evidence="8 9" key="1">
    <citation type="submission" date="2020-08" db="EMBL/GenBank/DDBJ databases">
        <title>Plant Genome Project.</title>
        <authorList>
            <person name="Zhang R.-G."/>
        </authorList>
    </citation>
    <scope>NUCLEOTIDE SEQUENCE [LARGE SCALE GENOMIC DNA]</scope>
    <source>
        <tissue evidence="8">Rhizome</tissue>
    </source>
</reference>
<name>A0A8J5HC64_ZINOF</name>
<dbReference type="EMBL" id="JACMSC010000005">
    <property type="protein sequence ID" value="KAG6520706.1"/>
    <property type="molecule type" value="Genomic_DNA"/>
</dbReference>
<feature type="region of interest" description="Disordered" evidence="5">
    <location>
        <begin position="375"/>
        <end position="421"/>
    </location>
</feature>
<evidence type="ECO:0000313" key="9">
    <source>
        <dbReference type="Proteomes" id="UP000734854"/>
    </source>
</evidence>
<feature type="transmembrane region" description="Helical" evidence="6">
    <location>
        <begin position="346"/>
        <end position="369"/>
    </location>
</feature>
<dbReference type="SMART" id="SM00398">
    <property type="entry name" value="HMG"/>
    <property type="match status" value="1"/>
</dbReference>
<dbReference type="SUPFAM" id="SSF47095">
    <property type="entry name" value="HMG-box"/>
    <property type="match status" value="1"/>
</dbReference>
<dbReference type="PANTHER" id="PTHR46261:SF35">
    <property type="entry name" value="HIGH MOBILITY GROUP B PROTEIN 4-RELATED"/>
    <property type="match status" value="1"/>
</dbReference>
<keyword evidence="3 4" id="KW-0539">Nucleus</keyword>
<comment type="caution">
    <text evidence="8">The sequence shown here is derived from an EMBL/GenBank/DDBJ whole genome shotgun (WGS) entry which is preliminary data.</text>
</comment>
<feature type="region of interest" description="Disordered" evidence="5">
    <location>
        <begin position="468"/>
        <end position="514"/>
    </location>
</feature>
<dbReference type="PANTHER" id="PTHR46261">
    <property type="entry name" value="HIGH MOBILITY GROUP B PROTEIN 4-RELATED"/>
    <property type="match status" value="1"/>
</dbReference>
<evidence type="ECO:0000313" key="8">
    <source>
        <dbReference type="EMBL" id="KAG6520706.1"/>
    </source>
</evidence>
<dbReference type="Proteomes" id="UP000734854">
    <property type="component" value="Unassembled WGS sequence"/>
</dbReference>
<dbReference type="CDD" id="cd22005">
    <property type="entry name" value="HMG-box_AtHMGB1-like"/>
    <property type="match status" value="1"/>
</dbReference>
<gene>
    <name evidence="8" type="ORF">ZIOFF_017766</name>
</gene>
<evidence type="ECO:0000256" key="4">
    <source>
        <dbReference type="PROSITE-ProRule" id="PRU00267"/>
    </source>
</evidence>
<dbReference type="Gene3D" id="1.10.30.10">
    <property type="entry name" value="High mobility group box domain"/>
    <property type="match status" value="1"/>
</dbReference>
<keyword evidence="6" id="KW-0812">Transmembrane</keyword>
<dbReference type="InterPro" id="IPR036910">
    <property type="entry name" value="HMG_box_dom_sf"/>
</dbReference>
<keyword evidence="6" id="KW-1133">Transmembrane helix</keyword>
<evidence type="ECO:0000256" key="6">
    <source>
        <dbReference type="SAM" id="Phobius"/>
    </source>
</evidence>
<feature type="compositionally biased region" description="Acidic residues" evidence="5">
    <location>
        <begin position="498"/>
        <end position="514"/>
    </location>
</feature>
<feature type="compositionally biased region" description="Basic and acidic residues" evidence="5">
    <location>
        <begin position="380"/>
        <end position="416"/>
    </location>
</feature>
<evidence type="ECO:0000259" key="7">
    <source>
        <dbReference type="PROSITE" id="PS50118"/>
    </source>
</evidence>
<dbReference type="Pfam" id="PF00505">
    <property type="entry name" value="HMG_box"/>
    <property type="match status" value="1"/>
</dbReference>